<keyword evidence="2" id="KW-0812">Transmembrane</keyword>
<protein>
    <submittedName>
        <fullName evidence="3">Uncharacterized protein</fullName>
    </submittedName>
</protein>
<proteinExistence type="predicted"/>
<evidence type="ECO:0000256" key="2">
    <source>
        <dbReference type="SAM" id="Phobius"/>
    </source>
</evidence>
<name>A0A2V1K4I3_9ACTO</name>
<keyword evidence="2" id="KW-0472">Membrane</keyword>
<feature type="compositionally biased region" description="Acidic residues" evidence="1">
    <location>
        <begin position="85"/>
        <end position="95"/>
    </location>
</feature>
<feature type="region of interest" description="Disordered" evidence="1">
    <location>
        <begin position="69"/>
        <end position="97"/>
    </location>
</feature>
<gene>
    <name evidence="3" type="ORF">DD236_08875</name>
</gene>
<sequence length="297" mass="31361">MSTPNGEQPFNGEWPQQQSNGAGASQDNATPSRSALYFLIFAGVVLIISLSVIFYLKVFRTTAGAANIEQPEPTATSQAATTDSDPTEEASADPAEDARQTVSDLASSPACDSASGAAQSIVTLANASDSADDEALIEDALTALSKECGAEYTVDIRNAFGDADVPESLATLVSSNDWVTLAKPAPDDASDVTEFTSPAENVRCVFGDEDVACSIYVYDYPSPDGCEGKTATYRVNESGDVDASCKEELNANNIIDYGTPVSHNGFACTIEQYEGTTCWNELTGNGFQLKRASDRTF</sequence>
<reference evidence="4" key="1">
    <citation type="submission" date="2018-05" db="EMBL/GenBank/DDBJ databases">
        <authorList>
            <person name="Li Y."/>
        </authorList>
    </citation>
    <scope>NUCLEOTIDE SEQUENCE [LARGE SCALE GENOMIC DNA]</scope>
    <source>
        <strain evidence="4">sk1b4</strain>
    </source>
</reference>
<feature type="region of interest" description="Disordered" evidence="1">
    <location>
        <begin position="1"/>
        <end position="28"/>
    </location>
</feature>
<feature type="transmembrane region" description="Helical" evidence="2">
    <location>
        <begin position="35"/>
        <end position="56"/>
    </location>
</feature>
<organism evidence="3 4">
    <name type="scientific">Ancrocorticia populi</name>
    <dbReference type="NCBI Taxonomy" id="2175228"/>
    <lineage>
        <taxon>Bacteria</taxon>
        <taxon>Bacillati</taxon>
        <taxon>Actinomycetota</taxon>
        <taxon>Actinomycetes</taxon>
        <taxon>Actinomycetales</taxon>
        <taxon>Actinomycetaceae</taxon>
        <taxon>Ancrocorticia</taxon>
    </lineage>
</organism>
<dbReference type="EMBL" id="QETB01000004">
    <property type="protein sequence ID" value="PWF26173.1"/>
    <property type="molecule type" value="Genomic_DNA"/>
</dbReference>
<dbReference type="AlphaFoldDB" id="A0A2V1K4I3"/>
<feature type="compositionally biased region" description="Low complexity" evidence="1">
    <location>
        <begin position="73"/>
        <end position="84"/>
    </location>
</feature>
<accession>A0A2V1K4I3</accession>
<evidence type="ECO:0000313" key="4">
    <source>
        <dbReference type="Proteomes" id="UP000245283"/>
    </source>
</evidence>
<dbReference type="RefSeq" id="WP_109094000.1">
    <property type="nucleotide sequence ID" value="NZ_QETB01000004.1"/>
</dbReference>
<dbReference type="Proteomes" id="UP000245283">
    <property type="component" value="Unassembled WGS sequence"/>
</dbReference>
<keyword evidence="2" id="KW-1133">Transmembrane helix</keyword>
<dbReference type="OrthoDB" id="5179995at2"/>
<comment type="caution">
    <text evidence="3">The sequence shown here is derived from an EMBL/GenBank/DDBJ whole genome shotgun (WGS) entry which is preliminary data.</text>
</comment>
<keyword evidence="4" id="KW-1185">Reference proteome</keyword>
<evidence type="ECO:0000256" key="1">
    <source>
        <dbReference type="SAM" id="MobiDB-lite"/>
    </source>
</evidence>
<evidence type="ECO:0000313" key="3">
    <source>
        <dbReference type="EMBL" id="PWF26173.1"/>
    </source>
</evidence>